<keyword evidence="1 6" id="KW-0349">Heme</keyword>
<keyword evidence="8" id="KW-1185">Reference proteome</keyword>
<name>A0A166BR68_9AGAM</name>
<evidence type="ECO:0000313" key="8">
    <source>
        <dbReference type="Proteomes" id="UP000076798"/>
    </source>
</evidence>
<dbReference type="Proteomes" id="UP000076798">
    <property type="component" value="Unassembled WGS sequence"/>
</dbReference>
<evidence type="ECO:0000256" key="5">
    <source>
        <dbReference type="ARBA" id="ARBA00023004"/>
    </source>
</evidence>
<reference evidence="7 8" key="1">
    <citation type="journal article" date="2016" name="Mol. Biol. Evol.">
        <title>Comparative Genomics of Early-Diverging Mushroom-Forming Fungi Provides Insights into the Origins of Lignocellulose Decay Capabilities.</title>
        <authorList>
            <person name="Nagy L.G."/>
            <person name="Riley R."/>
            <person name="Tritt A."/>
            <person name="Adam C."/>
            <person name="Daum C."/>
            <person name="Floudas D."/>
            <person name="Sun H."/>
            <person name="Yadav J.S."/>
            <person name="Pangilinan J."/>
            <person name="Larsson K.H."/>
            <person name="Matsuura K."/>
            <person name="Barry K."/>
            <person name="Labutti K."/>
            <person name="Kuo R."/>
            <person name="Ohm R.A."/>
            <person name="Bhattacharya S.S."/>
            <person name="Shirouzu T."/>
            <person name="Yoshinaga Y."/>
            <person name="Martin F.M."/>
            <person name="Grigoriev I.V."/>
            <person name="Hibbett D.S."/>
        </authorList>
    </citation>
    <scope>NUCLEOTIDE SEQUENCE [LARGE SCALE GENOMIC DNA]</scope>
    <source>
        <strain evidence="7 8">HHB10207 ss-3</strain>
    </source>
</reference>
<organism evidence="7 8">
    <name type="scientific">Sistotremastrum suecicum HHB10207 ss-3</name>
    <dbReference type="NCBI Taxonomy" id="1314776"/>
    <lineage>
        <taxon>Eukaryota</taxon>
        <taxon>Fungi</taxon>
        <taxon>Dikarya</taxon>
        <taxon>Basidiomycota</taxon>
        <taxon>Agaricomycotina</taxon>
        <taxon>Agaricomycetes</taxon>
        <taxon>Sistotremastrales</taxon>
        <taxon>Sistotremastraceae</taxon>
        <taxon>Sistotremastrum</taxon>
    </lineage>
</organism>
<dbReference type="InterPro" id="IPR050783">
    <property type="entry name" value="Oxylipin_biosynth_metab"/>
</dbReference>
<dbReference type="PROSITE" id="PS50292">
    <property type="entry name" value="PEROXIDASE_3"/>
    <property type="match status" value="1"/>
</dbReference>
<dbReference type="InterPro" id="IPR034812">
    <property type="entry name" value="Ppo-like_N"/>
</dbReference>
<feature type="binding site" description="axial binding residue" evidence="6">
    <location>
        <position position="378"/>
    </location>
    <ligand>
        <name>heme b</name>
        <dbReference type="ChEBI" id="CHEBI:60344"/>
    </ligand>
    <ligandPart>
        <name>Fe</name>
        <dbReference type="ChEBI" id="CHEBI:18248"/>
    </ligandPart>
</feature>
<dbReference type="GO" id="GO:0004601">
    <property type="term" value="F:peroxidase activity"/>
    <property type="evidence" value="ECO:0007669"/>
    <property type="project" value="UniProtKB-KW"/>
</dbReference>
<dbReference type="PRINTS" id="PR00457">
    <property type="entry name" value="ANPEROXIDASE"/>
</dbReference>
<dbReference type="PANTHER" id="PTHR11903">
    <property type="entry name" value="PROSTAGLANDIN G/H SYNTHASE"/>
    <property type="match status" value="1"/>
</dbReference>
<dbReference type="PANTHER" id="PTHR11903:SF37">
    <property type="entry name" value="PSI-PRODUCING OXYGENASE A"/>
    <property type="match status" value="1"/>
</dbReference>
<dbReference type="Pfam" id="PF03098">
    <property type="entry name" value="An_peroxidase"/>
    <property type="match status" value="1"/>
</dbReference>
<dbReference type="AlphaFoldDB" id="A0A166BR68"/>
<dbReference type="CDD" id="cd20612">
    <property type="entry name" value="CYP_LDS-like_C"/>
    <property type="match status" value="1"/>
</dbReference>
<dbReference type="GO" id="GO:0016705">
    <property type="term" value="F:oxidoreductase activity, acting on paired donors, with incorporation or reduction of molecular oxygen"/>
    <property type="evidence" value="ECO:0007669"/>
    <property type="project" value="InterPro"/>
</dbReference>
<evidence type="ECO:0000256" key="6">
    <source>
        <dbReference type="PIRSR" id="PIRSR619791-2"/>
    </source>
</evidence>
<dbReference type="STRING" id="1314776.A0A166BR68"/>
<evidence type="ECO:0000256" key="3">
    <source>
        <dbReference type="ARBA" id="ARBA00022964"/>
    </source>
</evidence>
<dbReference type="GO" id="GO:0006631">
    <property type="term" value="P:fatty acid metabolic process"/>
    <property type="evidence" value="ECO:0007669"/>
    <property type="project" value="UniProtKB-ARBA"/>
</dbReference>
<dbReference type="InterPro" id="IPR010255">
    <property type="entry name" value="Haem_peroxidase_sf"/>
</dbReference>
<dbReference type="GO" id="GO:0004497">
    <property type="term" value="F:monooxygenase activity"/>
    <property type="evidence" value="ECO:0007669"/>
    <property type="project" value="InterPro"/>
</dbReference>
<dbReference type="EMBL" id="KV428102">
    <property type="protein sequence ID" value="KZT36655.1"/>
    <property type="molecule type" value="Genomic_DNA"/>
</dbReference>
<protein>
    <submittedName>
        <fullName evidence="7">Heme peroxidase</fullName>
    </submittedName>
</protein>
<dbReference type="GO" id="GO:0020037">
    <property type="term" value="F:heme binding"/>
    <property type="evidence" value="ECO:0007669"/>
    <property type="project" value="InterPro"/>
</dbReference>
<evidence type="ECO:0000256" key="1">
    <source>
        <dbReference type="ARBA" id="ARBA00022617"/>
    </source>
</evidence>
<dbReference type="OrthoDB" id="823504at2759"/>
<dbReference type="InterPro" id="IPR036396">
    <property type="entry name" value="Cyt_P450_sf"/>
</dbReference>
<dbReference type="Gene3D" id="1.10.640.10">
    <property type="entry name" value="Haem peroxidase domain superfamily, animal type"/>
    <property type="match status" value="1"/>
</dbReference>
<gene>
    <name evidence="7" type="ORF">SISSUDRAFT_1049593</name>
</gene>
<dbReference type="SUPFAM" id="SSF48264">
    <property type="entry name" value="Cytochrome P450"/>
    <property type="match status" value="1"/>
</dbReference>
<proteinExistence type="predicted"/>
<evidence type="ECO:0000256" key="2">
    <source>
        <dbReference type="ARBA" id="ARBA00022723"/>
    </source>
</evidence>
<dbReference type="InterPro" id="IPR019791">
    <property type="entry name" value="Haem_peroxidase_animal"/>
</dbReference>
<dbReference type="CDD" id="cd09817">
    <property type="entry name" value="linoleate_diol_synthase_like"/>
    <property type="match status" value="1"/>
</dbReference>
<dbReference type="Gene3D" id="1.10.630.10">
    <property type="entry name" value="Cytochrome P450"/>
    <property type="match status" value="1"/>
</dbReference>
<dbReference type="GO" id="GO:0051213">
    <property type="term" value="F:dioxygenase activity"/>
    <property type="evidence" value="ECO:0007669"/>
    <property type="project" value="UniProtKB-KW"/>
</dbReference>
<dbReference type="InterPro" id="IPR037120">
    <property type="entry name" value="Haem_peroxidase_sf_animal"/>
</dbReference>
<keyword evidence="5 6" id="KW-0408">Iron</keyword>
<dbReference type="SUPFAM" id="SSF48113">
    <property type="entry name" value="Heme-dependent peroxidases"/>
    <property type="match status" value="1"/>
</dbReference>
<keyword evidence="3" id="KW-0223">Dioxygenase</keyword>
<dbReference type="GO" id="GO:0006979">
    <property type="term" value="P:response to oxidative stress"/>
    <property type="evidence" value="ECO:0007669"/>
    <property type="project" value="InterPro"/>
</dbReference>
<dbReference type="GO" id="GO:0005506">
    <property type="term" value="F:iron ion binding"/>
    <property type="evidence" value="ECO:0007669"/>
    <property type="project" value="InterPro"/>
</dbReference>
<keyword evidence="4" id="KW-0560">Oxidoreductase</keyword>
<sequence>MSNNIVTTLLTADYLSSRKLPVAPDGRWEPVESSNHGVVLNFVEKVQAQIKRGDPILHDPQVVEGFVDAALHANTIGIDDRKMLFQNGLTILQRLDPNSNLSKKMNNVAIADLYNSLTHPPTNYLGTEFRDADGGRNNNYFPNLGRAGQPYARGVPGKTPIPYHELPDPGLVFDTLLKRRKLEAHPGGNSSLTFAFASLITHSLFRTNPYNMNINDTSSYLDLSPLYGVDQTSQNAVRQKDGTGSLYPDVFSEERLGLLPPSVSALLCIFNRNHNFIATNLLTINERKKWKPIASFAPNDPALLQQDEEIFQTARLINCGHFMSVVFGDYVAGFLGLTRTGSSWSMNPFDPIKTDDGYVGRGEGNHVSVEFNLLYRWHATISPQDEKWTEDLFESVFKTKDFDSIDLQKFGEAVRELRTHSEPDPRKRNFAGLVRQPNGAFKDEDIANLLNDAVESPASRYGARGTPGVLRIVEILAMNQARKWGVCTMNEFRAFLGLKQFDSFEEWNPDPEIAGAARALYKHINLLELYPGLQAEQNMPLGSGSGLCCGFTMMRAILADAICLVRGDRFFTTDFTPANLTAWGYNDCQRDPNNGAFGSALSKLLLRNLPQNYRYNSTYGLFAFFTPAATQQNLKVLKLTNQYDFTRPAQAPIPKVVSTLKGIGQVFNDPVRYKVPYTSDMNLLTQGVGMFLIYDTPAKHDPDRLLATRALGLHDNPEAMKWYANYYREQTQFHLKTKSFRYSLPSGPSSRYVDIIQDVVNMTSVHWAADQLCGVSLKTAANPRGLFTEKEAYDMFMILFTCVFEDVDAEHGWVLRNTALQASQIVNTCIEESLKEVMPKSGLPYIANTINTWINGHDEKPCHKWMRELVKSKKSIKDLTGLVIGLAVGSSVNYAQACAQVVDFYLKPEYEKEKAEIVRLSQLTDHESTRLLIGYIKEAQRLAPQFPGLSRVAVASDVIKESHPEKHPDITIAPGDIIFSSYYNAMTDPDDFPDPFTVNPNRPWANDWVQGTGFHGCPGYDYAQHTLSEVIRVIFSLKNLRRAAPPAGILSGFDTSVLGTKQHMYIDPTGNISPWPGSLFVTWDE</sequence>
<accession>A0A166BR68</accession>
<evidence type="ECO:0000313" key="7">
    <source>
        <dbReference type="EMBL" id="KZT36655.1"/>
    </source>
</evidence>
<keyword evidence="7" id="KW-0575">Peroxidase</keyword>
<keyword evidence="2 6" id="KW-0479">Metal-binding</keyword>
<evidence type="ECO:0000256" key="4">
    <source>
        <dbReference type="ARBA" id="ARBA00023002"/>
    </source>
</evidence>